<feature type="region of interest" description="Disordered" evidence="7">
    <location>
        <begin position="211"/>
        <end position="312"/>
    </location>
</feature>
<evidence type="ECO:0000313" key="9">
    <source>
        <dbReference type="EMBL" id="MDI1486059.1"/>
    </source>
</evidence>
<dbReference type="SMART" id="SM00755">
    <property type="entry name" value="Grip"/>
    <property type="match status" value="1"/>
</dbReference>
<protein>
    <submittedName>
        <fullName evidence="9">Golgin imh1</fullName>
    </submittedName>
</protein>
<comment type="subcellular location">
    <subcellularLocation>
        <location evidence="2">Cytoplasm</location>
    </subcellularLocation>
    <subcellularLocation>
        <location evidence="1">Endomembrane system</location>
        <topology evidence="1">Peripheral membrane protein</topology>
    </subcellularLocation>
</comment>
<feature type="compositionally biased region" description="Polar residues" evidence="7">
    <location>
        <begin position="791"/>
        <end position="800"/>
    </location>
</feature>
<dbReference type="InterPro" id="IPR051952">
    <property type="entry name" value="Golgi-autophagy_related"/>
</dbReference>
<evidence type="ECO:0000313" key="10">
    <source>
        <dbReference type="Proteomes" id="UP001161017"/>
    </source>
</evidence>
<feature type="compositionally biased region" description="Basic residues" evidence="7">
    <location>
        <begin position="546"/>
        <end position="557"/>
    </location>
</feature>
<feature type="compositionally biased region" description="Acidic residues" evidence="7">
    <location>
        <begin position="74"/>
        <end position="85"/>
    </location>
</feature>
<comment type="caution">
    <text evidence="9">The sequence shown here is derived from an EMBL/GenBank/DDBJ whole genome shotgun (WGS) entry which is preliminary data.</text>
</comment>
<evidence type="ECO:0000256" key="3">
    <source>
        <dbReference type="ARBA" id="ARBA00022490"/>
    </source>
</evidence>
<dbReference type="AlphaFoldDB" id="A0AA43TSI3"/>
<feature type="coiled-coil region" evidence="6">
    <location>
        <begin position="597"/>
        <end position="669"/>
    </location>
</feature>
<feature type="region of interest" description="Disordered" evidence="7">
    <location>
        <begin position="511"/>
        <end position="594"/>
    </location>
</feature>
<proteinExistence type="predicted"/>
<evidence type="ECO:0000256" key="2">
    <source>
        <dbReference type="ARBA" id="ARBA00004496"/>
    </source>
</evidence>
<feature type="compositionally biased region" description="Basic and acidic residues" evidence="7">
    <location>
        <begin position="358"/>
        <end position="412"/>
    </location>
</feature>
<feature type="compositionally biased region" description="Basic and acidic residues" evidence="7">
    <location>
        <begin position="802"/>
        <end position="849"/>
    </location>
</feature>
<feature type="region of interest" description="Disordered" evidence="7">
    <location>
        <begin position="344"/>
        <end position="416"/>
    </location>
</feature>
<feature type="region of interest" description="Disordered" evidence="7">
    <location>
        <begin position="789"/>
        <end position="849"/>
    </location>
</feature>
<evidence type="ECO:0000259" key="8">
    <source>
        <dbReference type="PROSITE" id="PS50913"/>
    </source>
</evidence>
<feature type="compositionally biased region" description="Polar residues" evidence="7">
    <location>
        <begin position="33"/>
        <end position="43"/>
    </location>
</feature>
<feature type="compositionally biased region" description="Low complexity" evidence="7">
    <location>
        <begin position="289"/>
        <end position="300"/>
    </location>
</feature>
<sequence length="1187" mass="134267">MKRKAYHGIKIKGAIDSRIAEEQARARILYGESSPSRSQSGTRRTAARAISPTRKPRQGSRGRPDGPSKGPDPADFDPDFVVGDDELSRSGTPKPAAEQDDKARVAGKALEHTEDGQEALELPTDVRVRLRKLDKLETRYGELLRSYRIAHAKVQTIDKFETQLKENTPLTTIADPDAFVEYLNQINLKGDMVLDELKRVSNDRDSLKHRLDEAEKKTKEAYNEVTRLRTDKATDGALESREEEDSSRSESQSTEQSDDPLGAMTKSPTLPARSPGIKSPTLPGMSMFSPKLKSLASPKSRQNSEDLFSYDGEIPRLEGEVRTKQESIEELEGDIKKLKTDLAVTRESTQSMVQTLEEATRETNLAKESKEKSEEDFRERQDALQRTAEKLREELQAAEAKAQKSQEQESSKNDALLEDLKKQLEMATSKINLSEDIRAELDTKIGEITVLQQKVSKLDEQLSNTESEGEQKDLRMKTLEEKISSLRVEIQDVESRNNKLTIELTKSLEAMQTLRQQPAAKEEATKAPDTQPTEAPRMTNEASGPSKKKNKKKKKAAKSGATQAQDDNEGPSKVAEPDAGELNQTAGSNADILGKELETLQQQLVEKDAALESIRAKLKDQDDLKEEIETLRESLTNVGQEHVEGKEEIKRLMGEKRQLGESILKLETKLANAQGAYEEANSGSEQKHKDLTSQFEDLKVKASALQTDLSAAQQLASARFKDLENLRGVLQKAQPEINTLRSEAAGMKSAKESLAKRDLEFKELEFKHEEMRSEVTKLKQSIGAKEAEIKSLNQQNSQEAGSRAKADEALSKTRQDVQRLEAEKRQATESLERVSRELSKVRDDLASHKSRLREIEQQYSQHRSENAGLREEVDLKSAQYASAQSLMASMRDQTSEMAIQVKEARDRCESLDEEVADAHRLLSERSREGEMMRRLISDVEGRTETRIREMKERMDTAIEERDRAEEEASTSGRRRARELEDLRNKLRDLERSLKRAEEDKDELDSAQRDWKRRREELEFRGGQSKKEVEEVRKAMGDLRDALDESERQARDLEKQKMELRRSVEETQHRLEKLQKSNKSMADEIGKMRESKKAMESANQSSRASMDSSPRLGSPTSSGKMSTGPRLAGINGQENGQMDYVYLKNVLLQFLEQRDKKHQLQLIPVLGMLLHFDRKDEQKWMSAITTKA</sequence>
<dbReference type="Pfam" id="PF01465">
    <property type="entry name" value="GRIP"/>
    <property type="match status" value="1"/>
</dbReference>
<dbReference type="Proteomes" id="UP001161017">
    <property type="component" value="Unassembled WGS sequence"/>
</dbReference>
<keyword evidence="4 6" id="KW-0175">Coiled coil</keyword>
<dbReference type="PROSITE" id="PS50913">
    <property type="entry name" value="GRIP"/>
    <property type="match status" value="1"/>
</dbReference>
<dbReference type="PANTHER" id="PTHR23157">
    <property type="entry name" value="GRIP AND COILED-COIL DOMAIN-CONTAINING PROTEIN 1"/>
    <property type="match status" value="1"/>
</dbReference>
<name>A0AA43TSI3_9LECA</name>
<keyword evidence="3" id="KW-0963">Cytoplasm</keyword>
<dbReference type="PANTHER" id="PTHR23157:SF25">
    <property type="entry name" value="GRIP AND COILED-COIL DOMAIN-CONTAINING PROTEIN 1"/>
    <property type="match status" value="1"/>
</dbReference>
<dbReference type="EMBL" id="JAPUFD010000002">
    <property type="protein sequence ID" value="MDI1486059.1"/>
    <property type="molecule type" value="Genomic_DNA"/>
</dbReference>
<feature type="compositionally biased region" description="Basic and acidic residues" evidence="7">
    <location>
        <begin position="211"/>
        <end position="240"/>
    </location>
</feature>
<evidence type="ECO:0000256" key="1">
    <source>
        <dbReference type="ARBA" id="ARBA00004184"/>
    </source>
</evidence>
<feature type="compositionally biased region" description="Basic and acidic residues" evidence="7">
    <location>
        <begin position="946"/>
        <end position="966"/>
    </location>
</feature>
<feature type="compositionally biased region" description="Polar residues" evidence="7">
    <location>
        <begin position="1096"/>
        <end position="1107"/>
    </location>
</feature>
<dbReference type="GO" id="GO:0005794">
    <property type="term" value="C:Golgi apparatus"/>
    <property type="evidence" value="ECO:0007669"/>
    <property type="project" value="TreeGrafter"/>
</dbReference>
<keyword evidence="5" id="KW-0472">Membrane</keyword>
<feature type="compositionally biased region" description="Basic and acidic residues" evidence="7">
    <location>
        <begin position="977"/>
        <end position="1094"/>
    </location>
</feature>
<dbReference type="InterPro" id="IPR000237">
    <property type="entry name" value="GRIP_dom"/>
</dbReference>
<evidence type="ECO:0000256" key="4">
    <source>
        <dbReference type="ARBA" id="ARBA00023054"/>
    </source>
</evidence>
<evidence type="ECO:0000256" key="6">
    <source>
        <dbReference type="SAM" id="Coils"/>
    </source>
</evidence>
<evidence type="ECO:0000256" key="5">
    <source>
        <dbReference type="ARBA" id="ARBA00023136"/>
    </source>
</evidence>
<feature type="domain" description="GRIP" evidence="8">
    <location>
        <begin position="1132"/>
        <end position="1182"/>
    </location>
</feature>
<accession>A0AA43TSI3</accession>
<gene>
    <name evidence="9" type="primary">IMH1</name>
    <name evidence="9" type="ORF">OHK93_004249</name>
</gene>
<evidence type="ECO:0000256" key="7">
    <source>
        <dbReference type="SAM" id="MobiDB-lite"/>
    </source>
</evidence>
<feature type="region of interest" description="Disordered" evidence="7">
    <location>
        <begin position="28"/>
        <end position="101"/>
    </location>
</feature>
<feature type="region of interest" description="Disordered" evidence="7">
    <location>
        <begin position="946"/>
        <end position="1127"/>
    </location>
</feature>
<keyword evidence="10" id="KW-1185">Reference proteome</keyword>
<reference evidence="9" key="1">
    <citation type="journal article" date="2023" name="Genome Biol. Evol.">
        <title>First Whole Genome Sequence and Flow Cytometry Genome Size Data for the Lichen-Forming Fungus Ramalina farinacea (Ascomycota).</title>
        <authorList>
            <person name="Llewellyn T."/>
            <person name="Mian S."/>
            <person name="Hill R."/>
            <person name="Leitch I.J."/>
            <person name="Gaya E."/>
        </authorList>
    </citation>
    <scope>NUCLEOTIDE SEQUENCE</scope>
    <source>
        <strain evidence="9">LIQ254RAFAR</strain>
    </source>
</reference>
<organism evidence="9 10">
    <name type="scientific">Ramalina farinacea</name>
    <dbReference type="NCBI Taxonomy" id="258253"/>
    <lineage>
        <taxon>Eukaryota</taxon>
        <taxon>Fungi</taxon>
        <taxon>Dikarya</taxon>
        <taxon>Ascomycota</taxon>
        <taxon>Pezizomycotina</taxon>
        <taxon>Lecanoromycetes</taxon>
        <taxon>OSLEUM clade</taxon>
        <taxon>Lecanoromycetidae</taxon>
        <taxon>Lecanorales</taxon>
        <taxon>Lecanorineae</taxon>
        <taxon>Ramalinaceae</taxon>
        <taxon>Ramalina</taxon>
    </lineage>
</organism>